<keyword evidence="1" id="KW-1133">Transmembrane helix</keyword>
<dbReference type="Proteomes" id="UP000249890">
    <property type="component" value="Chromosome"/>
</dbReference>
<dbReference type="AlphaFoldDB" id="A0A2Z2K5B4"/>
<protein>
    <recommendedName>
        <fullName evidence="4">ABC transporter permease</fullName>
    </recommendedName>
</protein>
<feature type="transmembrane region" description="Helical" evidence="1">
    <location>
        <begin position="166"/>
        <end position="193"/>
    </location>
</feature>
<feature type="transmembrane region" description="Helical" evidence="1">
    <location>
        <begin position="77"/>
        <end position="96"/>
    </location>
</feature>
<name>A0A2Z2K5B4_9BACL</name>
<feature type="transmembrane region" description="Helical" evidence="1">
    <location>
        <begin position="41"/>
        <end position="65"/>
    </location>
</feature>
<feature type="transmembrane region" description="Helical" evidence="1">
    <location>
        <begin position="256"/>
        <end position="275"/>
    </location>
</feature>
<proteinExistence type="predicted"/>
<evidence type="ECO:0008006" key="4">
    <source>
        <dbReference type="Google" id="ProtNLM"/>
    </source>
</evidence>
<accession>A0A2Z2K5B4</accession>
<reference evidence="2 3" key="1">
    <citation type="submission" date="2017-06" db="EMBL/GenBank/DDBJ databases">
        <title>Complete genome sequence of Paenibacillus donghaensis KCTC 13049T isolated from East Sea sediment, South Korea.</title>
        <authorList>
            <person name="Jung B.K."/>
            <person name="Hong S.-J."/>
            <person name="Shin J.-H."/>
        </authorList>
    </citation>
    <scope>NUCLEOTIDE SEQUENCE [LARGE SCALE GENOMIC DNA]</scope>
    <source>
        <strain evidence="2 3">KCTC 13049</strain>
    </source>
</reference>
<organism evidence="2 3">
    <name type="scientific">Paenibacillus donghaensis</name>
    <dbReference type="NCBI Taxonomy" id="414771"/>
    <lineage>
        <taxon>Bacteria</taxon>
        <taxon>Bacillati</taxon>
        <taxon>Bacillota</taxon>
        <taxon>Bacilli</taxon>
        <taxon>Bacillales</taxon>
        <taxon>Paenibacillaceae</taxon>
        <taxon>Paenibacillus</taxon>
    </lineage>
</organism>
<feature type="transmembrane region" description="Helical" evidence="1">
    <location>
        <begin position="205"/>
        <end position="224"/>
    </location>
</feature>
<evidence type="ECO:0000313" key="2">
    <source>
        <dbReference type="EMBL" id="ASA19737.1"/>
    </source>
</evidence>
<keyword evidence="1" id="KW-0812">Transmembrane</keyword>
<dbReference type="EMBL" id="CP021780">
    <property type="protein sequence ID" value="ASA19737.1"/>
    <property type="molecule type" value="Genomic_DNA"/>
</dbReference>
<gene>
    <name evidence="2" type="ORF">B9T62_02280</name>
</gene>
<feature type="transmembrane region" description="Helical" evidence="1">
    <location>
        <begin position="141"/>
        <end position="160"/>
    </location>
</feature>
<dbReference type="KEGG" id="pdh:B9T62_02280"/>
<evidence type="ECO:0000256" key="1">
    <source>
        <dbReference type="SAM" id="Phobius"/>
    </source>
</evidence>
<sequence>MGHPAAALHTSRRCEMNFSATCKACSSLFRIRMAEGLQYRVSAISGVFVSVFWGLLECILFTVFYTYSDNGAWNNNGLTLAQTLSYVWLAQGLFVLQTMSIDSEIMGKINNGDVAVELCRPLNLYTHWFVKSSAGKLGTSWLRSLATIGAGLLMPAGYALGAPASALGFVCFLLSVVMAFVLCSAFAMLVTAIRLNITWGDGPTYMLLLLSGILSGTYLPLRLWPDSMQTFLYLQPFGGFADIPLQLYVGTLTPSLALPSIGLQILWSAAFIAAGRSIMNHKLKSIIVQGG</sequence>
<keyword evidence="1" id="KW-0472">Membrane</keyword>
<evidence type="ECO:0000313" key="3">
    <source>
        <dbReference type="Proteomes" id="UP000249890"/>
    </source>
</evidence>
<dbReference type="PANTHER" id="PTHR36832">
    <property type="entry name" value="SLR1174 PROTEIN-RELATED"/>
    <property type="match status" value="1"/>
</dbReference>
<dbReference type="PANTHER" id="PTHR36832:SF2">
    <property type="entry name" value="INTEGRAL MEMBRANE PROTEIN"/>
    <property type="match status" value="1"/>
</dbReference>
<keyword evidence="3" id="KW-1185">Reference proteome</keyword>